<keyword evidence="8" id="KW-0694">RNA-binding</keyword>
<evidence type="ECO:0000313" key="17">
    <source>
        <dbReference type="Proteomes" id="UP000178367"/>
    </source>
</evidence>
<dbReference type="GO" id="GO:0017150">
    <property type="term" value="F:tRNA dihydrouridine synthase activity"/>
    <property type="evidence" value="ECO:0007669"/>
    <property type="project" value="InterPro"/>
</dbReference>
<keyword evidence="5 12" id="KW-0288">FMN</keyword>
<keyword evidence="3" id="KW-0820">tRNA-binding</keyword>
<comment type="cofactor">
    <cofactor evidence="1 12 14">
        <name>FMN</name>
        <dbReference type="ChEBI" id="CHEBI:58210"/>
    </cofactor>
</comment>
<dbReference type="EC" id="1.3.1.-" evidence="12"/>
<evidence type="ECO:0000259" key="15">
    <source>
        <dbReference type="Pfam" id="PF01207"/>
    </source>
</evidence>
<accession>A0A1F5SMY6</accession>
<dbReference type="CDD" id="cd02801">
    <property type="entry name" value="DUS_like_FMN"/>
    <property type="match status" value="1"/>
</dbReference>
<organism evidence="16 17">
    <name type="scientific">Candidatus Falkowbacteria bacterium RIFOXYA2_FULL_47_19</name>
    <dbReference type="NCBI Taxonomy" id="1797994"/>
    <lineage>
        <taxon>Bacteria</taxon>
        <taxon>Candidatus Falkowiibacteriota</taxon>
    </lineage>
</organism>
<keyword evidence="4 12" id="KW-0285">Flavoprotein</keyword>
<evidence type="ECO:0000256" key="14">
    <source>
        <dbReference type="PIRSR" id="PIRSR006621-2"/>
    </source>
</evidence>
<feature type="binding site" evidence="14">
    <location>
        <position position="74"/>
    </location>
    <ligand>
        <name>FMN</name>
        <dbReference type="ChEBI" id="CHEBI:58210"/>
    </ligand>
</feature>
<dbReference type="Gene3D" id="3.20.20.70">
    <property type="entry name" value="Aldolase class I"/>
    <property type="match status" value="1"/>
</dbReference>
<dbReference type="Gene3D" id="1.10.1200.80">
    <property type="entry name" value="Putative flavin oxidoreducatase, domain 2"/>
    <property type="match status" value="1"/>
</dbReference>
<dbReference type="EMBL" id="MFGB01000007">
    <property type="protein sequence ID" value="OGF27581.1"/>
    <property type="molecule type" value="Genomic_DNA"/>
</dbReference>
<dbReference type="Proteomes" id="UP000178367">
    <property type="component" value="Unassembled WGS sequence"/>
</dbReference>
<evidence type="ECO:0000256" key="7">
    <source>
        <dbReference type="ARBA" id="ARBA00022857"/>
    </source>
</evidence>
<evidence type="ECO:0000256" key="2">
    <source>
        <dbReference type="ARBA" id="ARBA00002790"/>
    </source>
</evidence>
<reference evidence="16 17" key="1">
    <citation type="journal article" date="2016" name="Nat. Commun.">
        <title>Thousands of microbial genomes shed light on interconnected biogeochemical processes in an aquifer system.</title>
        <authorList>
            <person name="Anantharaman K."/>
            <person name="Brown C.T."/>
            <person name="Hug L.A."/>
            <person name="Sharon I."/>
            <person name="Castelle C.J."/>
            <person name="Probst A.J."/>
            <person name="Thomas B.C."/>
            <person name="Singh A."/>
            <person name="Wilkins M.J."/>
            <person name="Karaoz U."/>
            <person name="Brodie E.L."/>
            <person name="Williams K.H."/>
            <person name="Hubbard S.S."/>
            <person name="Banfield J.F."/>
        </authorList>
    </citation>
    <scope>NUCLEOTIDE SEQUENCE [LARGE SCALE GENOMIC DNA]</scope>
</reference>
<evidence type="ECO:0000256" key="1">
    <source>
        <dbReference type="ARBA" id="ARBA00001917"/>
    </source>
</evidence>
<dbReference type="InterPro" id="IPR013785">
    <property type="entry name" value="Aldolase_TIM"/>
</dbReference>
<gene>
    <name evidence="16" type="ORF">A2227_01920</name>
</gene>
<evidence type="ECO:0000256" key="8">
    <source>
        <dbReference type="ARBA" id="ARBA00022884"/>
    </source>
</evidence>
<evidence type="ECO:0000256" key="5">
    <source>
        <dbReference type="ARBA" id="ARBA00022643"/>
    </source>
</evidence>
<evidence type="ECO:0000256" key="9">
    <source>
        <dbReference type="ARBA" id="ARBA00023002"/>
    </source>
</evidence>
<dbReference type="SUPFAM" id="SSF51395">
    <property type="entry name" value="FMN-linked oxidoreductases"/>
    <property type="match status" value="1"/>
</dbReference>
<dbReference type="PROSITE" id="PS01136">
    <property type="entry name" value="UPF0034"/>
    <property type="match status" value="1"/>
</dbReference>
<feature type="active site" description="Proton donor" evidence="13">
    <location>
        <position position="105"/>
    </location>
</feature>
<evidence type="ECO:0000256" key="13">
    <source>
        <dbReference type="PIRSR" id="PIRSR006621-1"/>
    </source>
</evidence>
<comment type="catalytic activity">
    <reaction evidence="11">
        <text>a 5,6-dihydrouridine in tRNA + NAD(+) = a uridine in tRNA + NADH + H(+)</text>
        <dbReference type="Rhea" id="RHEA:54452"/>
        <dbReference type="Rhea" id="RHEA-COMP:13339"/>
        <dbReference type="Rhea" id="RHEA-COMP:13887"/>
        <dbReference type="ChEBI" id="CHEBI:15378"/>
        <dbReference type="ChEBI" id="CHEBI:57540"/>
        <dbReference type="ChEBI" id="CHEBI:57945"/>
        <dbReference type="ChEBI" id="CHEBI:65315"/>
        <dbReference type="ChEBI" id="CHEBI:74443"/>
    </reaction>
</comment>
<evidence type="ECO:0000256" key="6">
    <source>
        <dbReference type="ARBA" id="ARBA00022694"/>
    </source>
</evidence>
<protein>
    <recommendedName>
        <fullName evidence="12">tRNA-dihydrouridine synthase</fullName>
        <ecNumber evidence="12">1.3.1.-</ecNumber>
    </recommendedName>
</protein>
<comment type="similarity">
    <text evidence="12">Belongs to the dus family.</text>
</comment>
<evidence type="ECO:0000256" key="4">
    <source>
        <dbReference type="ARBA" id="ARBA00022630"/>
    </source>
</evidence>
<dbReference type="InterPro" id="IPR001269">
    <property type="entry name" value="DUS_fam"/>
</dbReference>
<feature type="binding site" evidence="14">
    <location>
        <begin position="240"/>
        <end position="241"/>
    </location>
    <ligand>
        <name>FMN</name>
        <dbReference type="ChEBI" id="CHEBI:58210"/>
    </ligand>
</feature>
<keyword evidence="9 12" id="KW-0560">Oxidoreductase</keyword>
<dbReference type="PANTHER" id="PTHR45846:SF1">
    <property type="entry name" value="TRNA-DIHYDROURIDINE(47) SYNTHASE [NAD(P)(+)]-LIKE"/>
    <property type="match status" value="1"/>
</dbReference>
<keyword evidence="6 12" id="KW-0819">tRNA processing</keyword>
<dbReference type="InterPro" id="IPR024036">
    <property type="entry name" value="tRNA-dHydroUridine_Synthase_C"/>
</dbReference>
<evidence type="ECO:0000256" key="3">
    <source>
        <dbReference type="ARBA" id="ARBA00022555"/>
    </source>
</evidence>
<dbReference type="Pfam" id="PF01207">
    <property type="entry name" value="Dus"/>
    <property type="match status" value="1"/>
</dbReference>
<name>A0A1F5SMY6_9BACT</name>
<keyword evidence="14" id="KW-0547">Nucleotide-binding</keyword>
<evidence type="ECO:0000256" key="11">
    <source>
        <dbReference type="ARBA" id="ARBA00048802"/>
    </source>
</evidence>
<evidence type="ECO:0000256" key="10">
    <source>
        <dbReference type="ARBA" id="ARBA00048205"/>
    </source>
</evidence>
<dbReference type="STRING" id="1797994.A2227_01920"/>
<feature type="domain" description="DUS-like FMN-binding" evidence="15">
    <location>
        <begin position="18"/>
        <end position="318"/>
    </location>
</feature>
<proteinExistence type="inferred from homology"/>
<feature type="binding site" evidence="14">
    <location>
        <begin position="203"/>
        <end position="205"/>
    </location>
    <ligand>
        <name>FMN</name>
        <dbReference type="ChEBI" id="CHEBI:58210"/>
    </ligand>
</feature>
<dbReference type="PANTHER" id="PTHR45846">
    <property type="entry name" value="TRNA-DIHYDROURIDINE(47) SYNTHASE [NAD(P)(+)]-LIKE"/>
    <property type="match status" value="1"/>
</dbReference>
<dbReference type="AlphaFoldDB" id="A0A1F5SMY6"/>
<comment type="caution">
    <text evidence="16">The sequence shown here is derived from an EMBL/GenBank/DDBJ whole genome shotgun (WGS) entry which is preliminary data.</text>
</comment>
<feature type="binding site" evidence="14">
    <location>
        <begin position="20"/>
        <end position="22"/>
    </location>
    <ligand>
        <name>FMN</name>
        <dbReference type="ChEBI" id="CHEBI:58210"/>
    </ligand>
</feature>
<dbReference type="GO" id="GO:0050660">
    <property type="term" value="F:flavin adenine dinucleotide binding"/>
    <property type="evidence" value="ECO:0007669"/>
    <property type="project" value="InterPro"/>
</dbReference>
<dbReference type="InterPro" id="IPR018517">
    <property type="entry name" value="tRNA_hU_synthase_CS"/>
</dbReference>
<evidence type="ECO:0000313" key="16">
    <source>
        <dbReference type="EMBL" id="OGF27581.1"/>
    </source>
</evidence>
<comment type="catalytic activity">
    <reaction evidence="10">
        <text>a 5,6-dihydrouridine in tRNA + NADP(+) = a uridine in tRNA + NADPH + H(+)</text>
        <dbReference type="Rhea" id="RHEA:23624"/>
        <dbReference type="Rhea" id="RHEA-COMP:13339"/>
        <dbReference type="Rhea" id="RHEA-COMP:13887"/>
        <dbReference type="ChEBI" id="CHEBI:15378"/>
        <dbReference type="ChEBI" id="CHEBI:57783"/>
        <dbReference type="ChEBI" id="CHEBI:58349"/>
        <dbReference type="ChEBI" id="CHEBI:65315"/>
        <dbReference type="ChEBI" id="CHEBI:74443"/>
    </reaction>
</comment>
<feature type="binding site" evidence="14">
    <location>
        <position position="172"/>
    </location>
    <ligand>
        <name>FMN</name>
        <dbReference type="ChEBI" id="CHEBI:58210"/>
    </ligand>
</feature>
<comment type="function">
    <text evidence="2 12">Catalyzes the synthesis of 5,6-dihydrouridine (D), a modified base found in the D-loop of most tRNAs, via the reduction of the C5-C6 double bond in target uridines.</text>
</comment>
<keyword evidence="7" id="KW-0521">NADP</keyword>
<feature type="binding site" evidence="14">
    <location>
        <position position="144"/>
    </location>
    <ligand>
        <name>FMN</name>
        <dbReference type="ChEBI" id="CHEBI:58210"/>
    </ligand>
</feature>
<dbReference type="PIRSF" id="PIRSF006621">
    <property type="entry name" value="Dus"/>
    <property type="match status" value="1"/>
</dbReference>
<evidence type="ECO:0000256" key="12">
    <source>
        <dbReference type="PIRNR" id="PIRNR006621"/>
    </source>
</evidence>
<dbReference type="InterPro" id="IPR035587">
    <property type="entry name" value="DUS-like_FMN-bd"/>
</dbReference>
<dbReference type="GO" id="GO:0000049">
    <property type="term" value="F:tRNA binding"/>
    <property type="evidence" value="ECO:0007669"/>
    <property type="project" value="UniProtKB-KW"/>
</dbReference>
<sequence length="336" mass="36604">MRNFWEKSKNKGRPIYALAPMAGYTDSAFRRICKKFGADVVYSEMASATALVYDPAKTLEMLKFDPVERPYVVQLFGAKPEHFAAAARIITEKIGPDGIDINFGCPVKKVAKQGAGAILMDNMPLAREIVKSVIDSTDLPVSIKTRTRVNNTDILEFLDFVRDLDIAALMIHGRTLKQGFSGSIDTAIIKKARDHFDGVIIANGGVGVAGLVAPEDKRDNAGSHAAGLLARTGADGIGIARGALGRPWIFKAVRTGQDIARSPRAVFKVVLEHARLTEEHKGGRGIVEMRGQLCAYAAGLSGARDLRRRLVGVKTVKDIEEVFRGYEGLRVPDNRF</sequence>